<accession>A0A1M6GFC0</accession>
<dbReference type="Pfam" id="PF10137">
    <property type="entry name" value="CAP12-PCTIR_TIR"/>
    <property type="match status" value="1"/>
</dbReference>
<dbReference type="GO" id="GO:0050135">
    <property type="term" value="F:NADP+ nucleosidase activity"/>
    <property type="evidence" value="ECO:0007669"/>
    <property type="project" value="InterPro"/>
</dbReference>
<evidence type="ECO:0000259" key="1">
    <source>
        <dbReference type="Pfam" id="PF10137"/>
    </source>
</evidence>
<dbReference type="RefSeq" id="WP_072985848.1">
    <property type="nucleotide sequence ID" value="NZ_FQZB01000006.1"/>
</dbReference>
<dbReference type="SUPFAM" id="SSF52200">
    <property type="entry name" value="Toll/Interleukin receptor TIR domain"/>
    <property type="match status" value="1"/>
</dbReference>
<dbReference type="InterPro" id="IPR035897">
    <property type="entry name" value="Toll_tir_struct_dom_sf"/>
</dbReference>
<dbReference type="Proteomes" id="UP000184310">
    <property type="component" value="Unassembled WGS sequence"/>
</dbReference>
<evidence type="ECO:0000313" key="2">
    <source>
        <dbReference type="EMBL" id="SHJ08650.1"/>
    </source>
</evidence>
<dbReference type="InterPro" id="IPR019302">
    <property type="entry name" value="CAP12/PCTIR_TIR_dom"/>
</dbReference>
<dbReference type="STRING" id="1121302.SAMN02745163_01274"/>
<protein>
    <submittedName>
        <fullName evidence="2">Predicted nucleotide-binding protein containing TIR-like domain-containing protein</fullName>
    </submittedName>
</protein>
<reference evidence="2 3" key="1">
    <citation type="submission" date="2016-11" db="EMBL/GenBank/DDBJ databases">
        <authorList>
            <person name="Jaros S."/>
            <person name="Januszkiewicz K."/>
            <person name="Wedrychowicz H."/>
        </authorList>
    </citation>
    <scope>NUCLEOTIDE SEQUENCE [LARGE SCALE GENOMIC DNA]</scope>
    <source>
        <strain evidence="2 3">DSM 21758</strain>
    </source>
</reference>
<keyword evidence="3" id="KW-1185">Reference proteome</keyword>
<dbReference type="AlphaFoldDB" id="A0A1M6GFC0"/>
<dbReference type="EMBL" id="FQZB01000006">
    <property type="protein sequence ID" value="SHJ08650.1"/>
    <property type="molecule type" value="Genomic_DNA"/>
</dbReference>
<sequence length="314" mass="36058">MKTTVFIIYSNNGDDYARALQEEIKDISYSVLEKHLLSMPMQNKLDKLVNQLNESDFGIVIVTENYLEDKNIMFLIGLLIGNLGIGRFSLLMPNNITDCALCDYLKGFELNYYDINHPNKKAAISQAIDNIKNTLMNIEKRKKIKDYTVLENKKELLRIALDSYGETKERYNPFLAKLVEVFNSGYKLIKSETLGATIFEAQGDRINQIATAGIIKNNHSFSIDEDDKYVVQCHKHGNKVMLSEKVGRFLDDENVYEYIFYKSIHKKYILTIHIKCDCKIRDSIYKNYLEALIINNAGYISVLQLFLKGGNAVV</sequence>
<feature type="domain" description="CD-NTase-associated protein 12/Pycsar effector protein TIR" evidence="1">
    <location>
        <begin position="5"/>
        <end position="95"/>
    </location>
</feature>
<proteinExistence type="predicted"/>
<dbReference type="Gene3D" id="3.40.50.10140">
    <property type="entry name" value="Toll/interleukin-1 receptor homology (TIR) domain"/>
    <property type="match status" value="1"/>
</dbReference>
<organism evidence="2 3">
    <name type="scientific">Clostridium cavendishii DSM 21758</name>
    <dbReference type="NCBI Taxonomy" id="1121302"/>
    <lineage>
        <taxon>Bacteria</taxon>
        <taxon>Bacillati</taxon>
        <taxon>Bacillota</taxon>
        <taxon>Clostridia</taxon>
        <taxon>Eubacteriales</taxon>
        <taxon>Clostridiaceae</taxon>
        <taxon>Clostridium</taxon>
    </lineage>
</organism>
<gene>
    <name evidence="2" type="ORF">SAMN02745163_01274</name>
</gene>
<name>A0A1M6GFC0_9CLOT</name>
<evidence type="ECO:0000313" key="3">
    <source>
        <dbReference type="Proteomes" id="UP000184310"/>
    </source>
</evidence>